<dbReference type="Gene3D" id="2.60.40.10">
    <property type="entry name" value="Immunoglobulins"/>
    <property type="match status" value="1"/>
</dbReference>
<protein>
    <recommendedName>
        <fullName evidence="3">Fibronectin type-III domain-containing protein</fullName>
    </recommendedName>
</protein>
<gene>
    <name evidence="2" type="ORF">ENV41_04690</name>
</gene>
<feature type="transmembrane region" description="Helical" evidence="1">
    <location>
        <begin position="45"/>
        <end position="68"/>
    </location>
</feature>
<feature type="transmembrane region" description="Helical" evidence="1">
    <location>
        <begin position="240"/>
        <end position="258"/>
    </location>
</feature>
<keyword evidence="1" id="KW-0472">Membrane</keyword>
<dbReference type="AlphaFoldDB" id="A0A7V3JAL4"/>
<name>A0A7V3JAL4_UNCC3</name>
<keyword evidence="1" id="KW-1133">Transmembrane helix</keyword>
<proteinExistence type="predicted"/>
<dbReference type="InterPro" id="IPR043993">
    <property type="entry name" value="T4SS_pilin"/>
</dbReference>
<dbReference type="InterPro" id="IPR013783">
    <property type="entry name" value="Ig-like_fold"/>
</dbReference>
<reference evidence="2" key="1">
    <citation type="journal article" date="2020" name="mSystems">
        <title>Genome- and Community-Level Interaction Insights into Carbon Utilization and Element Cycling Functions of Hydrothermarchaeota in Hydrothermal Sediment.</title>
        <authorList>
            <person name="Zhou Z."/>
            <person name="Liu Y."/>
            <person name="Xu W."/>
            <person name="Pan J."/>
            <person name="Luo Z.H."/>
            <person name="Li M."/>
        </authorList>
    </citation>
    <scope>NUCLEOTIDE SEQUENCE [LARGE SCALE GENOMIC DNA]</scope>
    <source>
        <strain evidence="2">SpSt-757</strain>
    </source>
</reference>
<dbReference type="EMBL" id="DTGG01000143">
    <property type="protein sequence ID" value="HFZ09407.1"/>
    <property type="molecule type" value="Genomic_DNA"/>
</dbReference>
<sequence>MTKNPNIQYRDSKQIPIFKFSKPKVCFEHLRLGPSGLFRASRFEFQVLVLSLFLSLFIFSYTGAARAVQKINVHQPKIDEKKKTITISWDAVSGADFYKIYKSEGGIGTKGTDISGQIKNQTTFSVTGSKAEGSSYYVVSAYKTGSSTPFAQGQTSMRVSLTAPSVPTDTSSGSTDTPVPIGAPFPNEQSSTTLPEHVNIIYKWAAGIGSLLATLMIIFAGFKYATSSGNPDALQDAKDTIIGSLVGLSIIILSYLLLQTIGVSV</sequence>
<keyword evidence="1" id="KW-0812">Transmembrane</keyword>
<evidence type="ECO:0000256" key="1">
    <source>
        <dbReference type="SAM" id="Phobius"/>
    </source>
</evidence>
<evidence type="ECO:0008006" key="3">
    <source>
        <dbReference type="Google" id="ProtNLM"/>
    </source>
</evidence>
<comment type="caution">
    <text evidence="2">The sequence shown here is derived from an EMBL/GenBank/DDBJ whole genome shotgun (WGS) entry which is preliminary data.</text>
</comment>
<feature type="transmembrane region" description="Helical" evidence="1">
    <location>
        <begin position="200"/>
        <end position="220"/>
    </location>
</feature>
<organism evidence="2">
    <name type="scientific">candidate division CPR3 bacterium</name>
    <dbReference type="NCBI Taxonomy" id="2268181"/>
    <lineage>
        <taxon>Bacteria</taxon>
        <taxon>Bacteria division CPR3</taxon>
    </lineage>
</organism>
<accession>A0A7V3JAL4</accession>
<dbReference type="Pfam" id="PF18895">
    <property type="entry name" value="T4SS_pilin"/>
    <property type="match status" value="1"/>
</dbReference>
<evidence type="ECO:0000313" key="2">
    <source>
        <dbReference type="EMBL" id="HFZ09407.1"/>
    </source>
</evidence>